<dbReference type="AlphaFoldDB" id="A0A926G6P0"/>
<dbReference type="InterPro" id="IPR029510">
    <property type="entry name" value="Ald_DH_CS_GLU"/>
</dbReference>
<sequence length="479" mass="50115">MNAQPAASLFINGQPVEGQGDALPVFYPYTGQEIASLREASGAQVAEACKVAAEAQVEWAAMAPVERGRVLSRAAAIIRERNEELSRLETLDTGKPIQETLVADWESGAAALEYFGGLAATVTGQMIPLGRDWAYTIREPLGVCVGIGAWNYPSQIACWKAAPALAMGNAMVFKPSEETPLGALKLAEILIEAGLPAGVFNVVQGRGAVGAALVTDPHVAKVSLTGSVPTGQKVYAAAAAGMRHVTMELGGKSPLIIFDDANLDDAVGAAILANFYSSGQICSNGTRVFVQSGIRDAFLEKLTARLAAIRIGDPLDPDTQHGPIVSPAQAARIRAAITAGEQEGARLVAGGVGEGAFIPPTVFADATDQMTLATDEIFGPVMTTLAFDTEEEVIRRANATGFGLAAGVFTQDLTRAHRMIARLEAGTCWINAYNLTPVEMPFGGVKLSGIGRENSAAAIEHYSQLKTVYVGMGGVDAPY</sequence>
<dbReference type="Proteomes" id="UP000608594">
    <property type="component" value="Unassembled WGS sequence"/>
</dbReference>
<protein>
    <submittedName>
        <fullName evidence="6">Betaine-aldehyde dehydrogenase</fullName>
        <ecNumber evidence="6">1.2.1.8</ecNumber>
    </submittedName>
</protein>
<dbReference type="Gene3D" id="3.40.605.10">
    <property type="entry name" value="Aldehyde Dehydrogenase, Chain A, domain 1"/>
    <property type="match status" value="1"/>
</dbReference>
<dbReference type="FunFam" id="3.40.309.10:FF:000012">
    <property type="entry name" value="Betaine aldehyde dehydrogenase"/>
    <property type="match status" value="1"/>
</dbReference>
<dbReference type="SUPFAM" id="SSF53720">
    <property type="entry name" value="ALDH-like"/>
    <property type="match status" value="1"/>
</dbReference>
<evidence type="ECO:0000256" key="3">
    <source>
        <dbReference type="PROSITE-ProRule" id="PRU10007"/>
    </source>
</evidence>
<dbReference type="InterPro" id="IPR015590">
    <property type="entry name" value="Aldehyde_DH_dom"/>
</dbReference>
<dbReference type="InterPro" id="IPR016160">
    <property type="entry name" value="Ald_DH_CS_CYS"/>
</dbReference>
<dbReference type="RefSeq" id="WP_187792453.1">
    <property type="nucleotide sequence ID" value="NZ_JACOQL010000001.1"/>
</dbReference>
<evidence type="ECO:0000259" key="5">
    <source>
        <dbReference type="Pfam" id="PF00171"/>
    </source>
</evidence>
<comment type="similarity">
    <text evidence="1 4">Belongs to the aldehyde dehydrogenase family.</text>
</comment>
<comment type="caution">
    <text evidence="6">The sequence shown here is derived from an EMBL/GenBank/DDBJ whole genome shotgun (WGS) entry which is preliminary data.</text>
</comment>
<proteinExistence type="inferred from homology"/>
<dbReference type="FunFam" id="3.40.605.10:FF:000007">
    <property type="entry name" value="NAD/NADP-dependent betaine aldehyde dehydrogenase"/>
    <property type="match status" value="1"/>
</dbReference>
<feature type="domain" description="Aldehyde dehydrogenase" evidence="5">
    <location>
        <begin position="17"/>
        <end position="468"/>
    </location>
</feature>
<gene>
    <name evidence="6" type="primary">betB</name>
    <name evidence="6" type="ORF">H4P12_02075</name>
</gene>
<accession>A0A926G6P0</accession>
<evidence type="ECO:0000313" key="6">
    <source>
        <dbReference type="EMBL" id="MBC9245523.1"/>
    </source>
</evidence>
<evidence type="ECO:0000256" key="1">
    <source>
        <dbReference type="ARBA" id="ARBA00009986"/>
    </source>
</evidence>
<organism evidence="6 7">
    <name type="scientific">Paracoccus amoyensis</name>
    <dbReference type="NCBI Taxonomy" id="2760093"/>
    <lineage>
        <taxon>Bacteria</taxon>
        <taxon>Pseudomonadati</taxon>
        <taxon>Pseudomonadota</taxon>
        <taxon>Alphaproteobacteria</taxon>
        <taxon>Rhodobacterales</taxon>
        <taxon>Paracoccaceae</taxon>
        <taxon>Paracoccus</taxon>
    </lineage>
</organism>
<dbReference type="Gene3D" id="3.40.309.10">
    <property type="entry name" value="Aldehyde Dehydrogenase, Chain A, domain 2"/>
    <property type="match status" value="1"/>
</dbReference>
<dbReference type="PROSITE" id="PS00687">
    <property type="entry name" value="ALDEHYDE_DEHYDR_GLU"/>
    <property type="match status" value="1"/>
</dbReference>
<dbReference type="PANTHER" id="PTHR11699">
    <property type="entry name" value="ALDEHYDE DEHYDROGENASE-RELATED"/>
    <property type="match status" value="1"/>
</dbReference>
<evidence type="ECO:0000256" key="2">
    <source>
        <dbReference type="ARBA" id="ARBA00023002"/>
    </source>
</evidence>
<dbReference type="GO" id="GO:0008802">
    <property type="term" value="F:betaine-aldehyde dehydrogenase (NAD+) activity"/>
    <property type="evidence" value="ECO:0007669"/>
    <property type="project" value="UniProtKB-EC"/>
</dbReference>
<evidence type="ECO:0000313" key="7">
    <source>
        <dbReference type="Proteomes" id="UP000608594"/>
    </source>
</evidence>
<dbReference type="EC" id="1.2.1.8" evidence="6"/>
<dbReference type="Pfam" id="PF00171">
    <property type="entry name" value="Aldedh"/>
    <property type="match status" value="1"/>
</dbReference>
<keyword evidence="2 4" id="KW-0560">Oxidoreductase</keyword>
<dbReference type="NCBIfam" id="NF009725">
    <property type="entry name" value="PRK13252.1"/>
    <property type="match status" value="1"/>
</dbReference>
<dbReference type="InterPro" id="IPR016161">
    <property type="entry name" value="Ald_DH/histidinol_DH"/>
</dbReference>
<dbReference type="EMBL" id="JACOQL010000001">
    <property type="protein sequence ID" value="MBC9245523.1"/>
    <property type="molecule type" value="Genomic_DNA"/>
</dbReference>
<evidence type="ECO:0000256" key="4">
    <source>
        <dbReference type="RuleBase" id="RU003345"/>
    </source>
</evidence>
<reference evidence="6" key="1">
    <citation type="submission" date="2020-08" db="EMBL/GenBank/DDBJ databases">
        <title>Paracoccus amoyensis sp. nov., isolated from the surface seawater at coast of Xiamen, Fujian.</title>
        <authorList>
            <person name="Lyu L."/>
        </authorList>
    </citation>
    <scope>NUCLEOTIDE SEQUENCE</scope>
    <source>
        <strain evidence="6">11-3</strain>
    </source>
</reference>
<feature type="active site" evidence="3">
    <location>
        <position position="248"/>
    </location>
</feature>
<name>A0A926G6P0_9RHOB</name>
<dbReference type="InterPro" id="IPR016163">
    <property type="entry name" value="Ald_DH_C"/>
</dbReference>
<keyword evidence="7" id="KW-1185">Reference proteome</keyword>
<dbReference type="InterPro" id="IPR016162">
    <property type="entry name" value="Ald_DH_N"/>
</dbReference>
<dbReference type="PROSITE" id="PS00070">
    <property type="entry name" value="ALDEHYDE_DEHYDR_CYS"/>
    <property type="match status" value="1"/>
</dbReference>